<name>A0AAP3AME6_RIEAN</name>
<protein>
    <submittedName>
        <fullName evidence="1">Uncharacterized protein</fullName>
    </submittedName>
</protein>
<proteinExistence type="predicted"/>
<reference evidence="1" key="1">
    <citation type="submission" date="2022-10" db="EMBL/GenBank/DDBJ databases">
        <title>Sifting through the core-genome to identify putative cross-protective antigens against Riemerella anatipestifer.</title>
        <authorList>
            <person name="Zheng X."/>
            <person name="Zhang W."/>
        </authorList>
    </citation>
    <scope>NUCLEOTIDE SEQUENCE</scope>
    <source>
        <strain evidence="1">ZWRA178</strain>
    </source>
</reference>
<dbReference type="Proteomes" id="UP001207440">
    <property type="component" value="Unassembled WGS sequence"/>
</dbReference>
<organism evidence="1 2">
    <name type="scientific">Riemerella anatipestifer</name>
    <name type="common">Moraxella anatipestifer</name>
    <dbReference type="NCBI Taxonomy" id="34085"/>
    <lineage>
        <taxon>Bacteria</taxon>
        <taxon>Pseudomonadati</taxon>
        <taxon>Bacteroidota</taxon>
        <taxon>Flavobacteriia</taxon>
        <taxon>Flavobacteriales</taxon>
        <taxon>Weeksellaceae</taxon>
        <taxon>Riemerella</taxon>
    </lineage>
</organism>
<gene>
    <name evidence="1" type="ORF">OKE68_08150</name>
</gene>
<evidence type="ECO:0000313" key="1">
    <source>
        <dbReference type="EMBL" id="MCW0524282.1"/>
    </source>
</evidence>
<comment type="caution">
    <text evidence="1">The sequence shown here is derived from an EMBL/GenBank/DDBJ whole genome shotgun (WGS) entry which is preliminary data.</text>
</comment>
<sequence>MKEKIERLISSMKKEENPEIAKTIKAVAVGMTNFHLGIKSATKIAEERYTNHCYKCEYNQEEKVSTMVVIDEKIPQLSKRSCSLCGCVLSYKLRQNIKPCEKWK</sequence>
<dbReference type="EMBL" id="JAOZYT010000050">
    <property type="protein sequence ID" value="MCW0524282.1"/>
    <property type="molecule type" value="Genomic_DNA"/>
</dbReference>
<dbReference type="AlphaFoldDB" id="A0AAP3AME6"/>
<dbReference type="RefSeq" id="WP_214193791.1">
    <property type="nucleotide sequence ID" value="NZ_CP081925.1"/>
</dbReference>
<accession>A0AAP3AME6</accession>
<evidence type="ECO:0000313" key="2">
    <source>
        <dbReference type="Proteomes" id="UP001207440"/>
    </source>
</evidence>